<dbReference type="Pfam" id="PF03171">
    <property type="entry name" value="2OG-FeII_Oxy"/>
    <property type="match status" value="1"/>
</dbReference>
<sequence>MCKLNGLDDTQDDLKQLVDARITTIVSVLIVFISMIWIAKGLGALSLYYPACPHLELTISTNNHYDYEFLTFLLQDHTIGL</sequence>
<evidence type="ECO:0000313" key="3">
    <source>
        <dbReference type="EMBL" id="TMW87045.1"/>
    </source>
</evidence>
<feature type="domain" description="Isopenicillin N synthase-like Fe(2+) 2OG dioxygenase" evidence="2">
    <location>
        <begin position="47"/>
        <end position="80"/>
    </location>
</feature>
<comment type="caution">
    <text evidence="3">The sequence shown here is derived from an EMBL/GenBank/DDBJ whole genome shotgun (WGS) entry which is preliminary data.</text>
</comment>
<dbReference type="EMBL" id="RXGB01005988">
    <property type="protein sequence ID" value="TMW87045.1"/>
    <property type="molecule type" value="Genomic_DNA"/>
</dbReference>
<organism evidence="3">
    <name type="scientific">Solanum chilense</name>
    <name type="common">Tomato</name>
    <name type="synonym">Lycopersicon chilense</name>
    <dbReference type="NCBI Taxonomy" id="4083"/>
    <lineage>
        <taxon>Eukaryota</taxon>
        <taxon>Viridiplantae</taxon>
        <taxon>Streptophyta</taxon>
        <taxon>Embryophyta</taxon>
        <taxon>Tracheophyta</taxon>
        <taxon>Spermatophyta</taxon>
        <taxon>Magnoliopsida</taxon>
        <taxon>eudicotyledons</taxon>
        <taxon>Gunneridae</taxon>
        <taxon>Pentapetalae</taxon>
        <taxon>asterids</taxon>
        <taxon>lamiids</taxon>
        <taxon>Solanales</taxon>
        <taxon>Solanaceae</taxon>
        <taxon>Solanoideae</taxon>
        <taxon>Solaneae</taxon>
        <taxon>Solanum</taxon>
        <taxon>Solanum subgen. Lycopersicon</taxon>
    </lineage>
</organism>
<keyword evidence="1" id="KW-0812">Transmembrane</keyword>
<accession>A0A6N2AX01</accession>
<proteinExistence type="predicted"/>
<protein>
    <recommendedName>
        <fullName evidence="2">Isopenicillin N synthase-like Fe(2+) 2OG dioxygenase domain-containing protein</fullName>
    </recommendedName>
</protein>
<feature type="non-terminal residue" evidence="3">
    <location>
        <position position="81"/>
    </location>
</feature>
<reference evidence="3" key="1">
    <citation type="submission" date="2019-05" db="EMBL/GenBank/DDBJ databases">
        <title>The de novo reference genome and transcriptome assemblies of the wild tomato species Solanum chilense.</title>
        <authorList>
            <person name="Stam R."/>
            <person name="Nosenko T."/>
            <person name="Hoerger A.C."/>
            <person name="Stephan W."/>
            <person name="Seidel M.A."/>
            <person name="Kuhn J.M.M."/>
            <person name="Haberer G."/>
            <person name="Tellier A."/>
        </authorList>
    </citation>
    <scope>NUCLEOTIDE SEQUENCE</scope>
    <source>
        <tissue evidence="3">Mature leaves</tissue>
    </source>
</reference>
<feature type="transmembrane region" description="Helical" evidence="1">
    <location>
        <begin position="20"/>
        <end position="39"/>
    </location>
</feature>
<keyword evidence="1" id="KW-0472">Membrane</keyword>
<gene>
    <name evidence="3" type="ORF">EJD97_020495</name>
</gene>
<evidence type="ECO:0000259" key="2">
    <source>
        <dbReference type="Pfam" id="PF03171"/>
    </source>
</evidence>
<keyword evidence="1" id="KW-1133">Transmembrane helix</keyword>
<dbReference type="Gene3D" id="2.60.120.330">
    <property type="entry name" value="B-lactam Antibiotic, Isopenicillin N Synthase, Chain"/>
    <property type="match status" value="1"/>
</dbReference>
<evidence type="ECO:0000256" key="1">
    <source>
        <dbReference type="SAM" id="Phobius"/>
    </source>
</evidence>
<dbReference type="AlphaFoldDB" id="A0A6N2AX01"/>
<dbReference type="InterPro" id="IPR044861">
    <property type="entry name" value="IPNS-like_FE2OG_OXY"/>
</dbReference>
<name>A0A6N2AX01_SOLCI</name>
<dbReference type="SUPFAM" id="SSF51197">
    <property type="entry name" value="Clavaminate synthase-like"/>
    <property type="match status" value="1"/>
</dbReference>
<dbReference type="InterPro" id="IPR027443">
    <property type="entry name" value="IPNS-like_sf"/>
</dbReference>